<proteinExistence type="predicted"/>
<dbReference type="GO" id="GO:0006355">
    <property type="term" value="P:regulation of DNA-templated transcription"/>
    <property type="evidence" value="ECO:0007669"/>
    <property type="project" value="InterPro"/>
</dbReference>
<comment type="caution">
    <text evidence="12">The sequence shown here is derived from an EMBL/GenBank/DDBJ whole genome shotgun (WGS) entry which is preliminary data.</text>
</comment>
<dbReference type="PANTHER" id="PTHR24421">
    <property type="entry name" value="NITRATE/NITRITE SENSOR PROTEIN NARX-RELATED"/>
    <property type="match status" value="1"/>
</dbReference>
<dbReference type="AlphaFoldDB" id="A0A3A3GEL4"/>
<reference evidence="13" key="1">
    <citation type="submission" date="2018-09" db="EMBL/GenBank/DDBJ databases">
        <authorList>
            <person name="Zhu H."/>
        </authorList>
    </citation>
    <scope>NUCLEOTIDE SEQUENCE [LARGE SCALE GENOMIC DNA]</scope>
    <source>
        <strain evidence="13">K1S02-23</strain>
    </source>
</reference>
<dbReference type="InterPro" id="IPR036890">
    <property type="entry name" value="HATPase_C_sf"/>
</dbReference>
<dbReference type="Pfam" id="PF07730">
    <property type="entry name" value="HisKA_3"/>
    <property type="match status" value="1"/>
</dbReference>
<keyword evidence="4" id="KW-0597">Phosphoprotein</keyword>
<feature type="domain" description="HAMP" evidence="11">
    <location>
        <begin position="340"/>
        <end position="393"/>
    </location>
</feature>
<dbReference type="InterPro" id="IPR013767">
    <property type="entry name" value="PAS_fold"/>
</dbReference>
<dbReference type="GO" id="GO:0046983">
    <property type="term" value="F:protein dimerization activity"/>
    <property type="evidence" value="ECO:0007669"/>
    <property type="project" value="InterPro"/>
</dbReference>
<name>A0A3A3GEL4_9BURK</name>
<dbReference type="GO" id="GO:0016020">
    <property type="term" value="C:membrane"/>
    <property type="evidence" value="ECO:0007669"/>
    <property type="project" value="UniProtKB-SubCell"/>
</dbReference>
<feature type="domain" description="Histidine kinase" evidence="9">
    <location>
        <begin position="674"/>
        <end position="867"/>
    </location>
</feature>
<evidence type="ECO:0000259" key="11">
    <source>
        <dbReference type="PROSITE" id="PS50885"/>
    </source>
</evidence>
<keyword evidence="7" id="KW-0902">Two-component regulatory system</keyword>
<keyword evidence="6" id="KW-0418">Kinase</keyword>
<dbReference type="PANTHER" id="PTHR24421:SF59">
    <property type="entry name" value="OXYGEN SENSOR HISTIDINE KINASE NREB"/>
    <property type="match status" value="1"/>
</dbReference>
<gene>
    <name evidence="12" type="ORF">D3878_03055</name>
</gene>
<dbReference type="PROSITE" id="PS50109">
    <property type="entry name" value="HIS_KIN"/>
    <property type="match status" value="1"/>
</dbReference>
<dbReference type="SMART" id="SM00387">
    <property type="entry name" value="HATPase_c"/>
    <property type="match status" value="1"/>
</dbReference>
<dbReference type="CDD" id="cd12914">
    <property type="entry name" value="PDC1_DGC_like"/>
    <property type="match status" value="1"/>
</dbReference>
<feature type="transmembrane region" description="Helical" evidence="8">
    <location>
        <begin position="319"/>
        <end position="338"/>
    </location>
</feature>
<dbReference type="InterPro" id="IPR011712">
    <property type="entry name" value="Sig_transdc_His_kin_sub3_dim/P"/>
</dbReference>
<evidence type="ECO:0000313" key="12">
    <source>
        <dbReference type="EMBL" id="RJG00686.1"/>
    </source>
</evidence>
<dbReference type="Gene3D" id="3.30.565.10">
    <property type="entry name" value="Histidine kinase-like ATPase, C-terminal domain"/>
    <property type="match status" value="1"/>
</dbReference>
<dbReference type="Proteomes" id="UP000266327">
    <property type="component" value="Unassembled WGS sequence"/>
</dbReference>
<dbReference type="InterPro" id="IPR000700">
    <property type="entry name" value="PAS-assoc_C"/>
</dbReference>
<evidence type="ECO:0000259" key="10">
    <source>
        <dbReference type="PROSITE" id="PS50113"/>
    </source>
</evidence>
<evidence type="ECO:0000256" key="8">
    <source>
        <dbReference type="SAM" id="Phobius"/>
    </source>
</evidence>
<dbReference type="PROSITE" id="PS50885">
    <property type="entry name" value="HAMP"/>
    <property type="match status" value="1"/>
</dbReference>
<sequence>MLCRHKARGGQRQSMFSNFPNRLPGLLAQLKLHYVSSLKGRLIGLSLCLSLTLLWGLVFFSTAIQRQKFSEVLFDQQYASARRLAADLDAKLEGRINLLTVAARGLPDHLTPPILDTRLSQATVLQRIFPAGIAVIGLDGRAIAAYPDMPGRRGIYVGDRDHFIKVLETGKPVIARPLMGRTLKQPLLIIAVPVFDHVGKVRAVMTGTTDLSAPNFLGPFFDKELAGQQRFSVISPHDNLILAATDTDTARALTAAPARGMNALYDRFVDGFKGSGITTNSRGMVVLASASYVPTTQWLVIVSLPAEIAFQPVTAMRNYLIAIAVIMTLLAVFLAHWITRRMLVPLDEAGQAMQRMTQGAVPLGPLAVKSKDEVGGIVNNFNLLVENHHRSEAALVGSHQRFRALFENAPDAIYVCNRGCFAYANAATLDLFGAHSQDQLLGQSILGRVHPDLHGVAETSLQSVIEAKESVALMEVKLQRMDGTVVYARISAIPFHYENEPAALVFARDITQRIHAEKALRESEDRFRRLVALSSEWYWEHDENFVVTSVAGWKATKGGKIPEYGIGKNGWELGFRGDDATWTAQHTTIKARLPFTDFEYVMPERDGSIVWCSISGEPMFDENGDYKGYRGTGKDITERKLAEEALHQSQARIRELAEHQITIKEKERKRIARDLHDELGQTLLAIRLDASTLVEHTAASHPNLHGTARLMLDHIDTAMTSVKAVINDLRPFVLDLGLMAAMEWLVHEFESRNGIACDLEVDDENFDRHLDANRSTTLFRALQESLTNITRHAKASHVHIVIRTEIDQLDLTIADNGIGISPGHRNKKKAFGLVGIEERINALAGTFAIDSAPGKGTTLRLSVPISARENAGGKLA</sequence>
<evidence type="ECO:0000256" key="4">
    <source>
        <dbReference type="ARBA" id="ARBA00022553"/>
    </source>
</evidence>
<comment type="catalytic activity">
    <reaction evidence="1">
        <text>ATP + protein L-histidine = ADP + protein N-phospho-L-histidine.</text>
        <dbReference type="EC" id="2.7.13.3"/>
    </reaction>
</comment>
<dbReference type="GO" id="GO:0000155">
    <property type="term" value="F:phosphorelay sensor kinase activity"/>
    <property type="evidence" value="ECO:0007669"/>
    <property type="project" value="InterPro"/>
</dbReference>
<evidence type="ECO:0000256" key="5">
    <source>
        <dbReference type="ARBA" id="ARBA00022679"/>
    </source>
</evidence>
<keyword evidence="13" id="KW-1185">Reference proteome</keyword>
<organism evidence="12 13">
    <name type="scientific">Noviherbaspirillum sedimenti</name>
    <dbReference type="NCBI Taxonomy" id="2320865"/>
    <lineage>
        <taxon>Bacteria</taxon>
        <taxon>Pseudomonadati</taxon>
        <taxon>Pseudomonadota</taxon>
        <taxon>Betaproteobacteria</taxon>
        <taxon>Burkholderiales</taxon>
        <taxon>Oxalobacteraceae</taxon>
        <taxon>Noviherbaspirillum</taxon>
    </lineage>
</organism>
<feature type="domain" description="PAC" evidence="10">
    <location>
        <begin position="472"/>
        <end position="522"/>
    </location>
</feature>
<protein>
    <recommendedName>
        <fullName evidence="3">histidine kinase</fullName>
        <ecNumber evidence="3">2.7.13.3</ecNumber>
    </recommendedName>
</protein>
<dbReference type="InterPro" id="IPR050482">
    <property type="entry name" value="Sensor_HK_TwoCompSys"/>
</dbReference>
<dbReference type="InterPro" id="IPR005467">
    <property type="entry name" value="His_kinase_dom"/>
</dbReference>
<dbReference type="InterPro" id="IPR003660">
    <property type="entry name" value="HAMP_dom"/>
</dbReference>
<feature type="transmembrane region" description="Helical" evidence="8">
    <location>
        <begin position="42"/>
        <end position="64"/>
    </location>
</feature>
<evidence type="ECO:0000256" key="1">
    <source>
        <dbReference type="ARBA" id="ARBA00000085"/>
    </source>
</evidence>
<dbReference type="EMBL" id="QYUQ01000002">
    <property type="protein sequence ID" value="RJG00686.1"/>
    <property type="molecule type" value="Genomic_DNA"/>
</dbReference>
<evidence type="ECO:0000256" key="7">
    <source>
        <dbReference type="ARBA" id="ARBA00023012"/>
    </source>
</evidence>
<dbReference type="Pfam" id="PF00672">
    <property type="entry name" value="HAMP"/>
    <property type="match status" value="1"/>
</dbReference>
<dbReference type="SMART" id="SM00091">
    <property type="entry name" value="PAS"/>
    <property type="match status" value="1"/>
</dbReference>
<dbReference type="InterPro" id="IPR000014">
    <property type="entry name" value="PAS"/>
</dbReference>
<dbReference type="PROSITE" id="PS50113">
    <property type="entry name" value="PAC"/>
    <property type="match status" value="2"/>
</dbReference>
<dbReference type="SUPFAM" id="SSF55874">
    <property type="entry name" value="ATPase domain of HSP90 chaperone/DNA topoisomerase II/histidine kinase"/>
    <property type="match status" value="1"/>
</dbReference>
<dbReference type="Pfam" id="PF13426">
    <property type="entry name" value="PAS_9"/>
    <property type="match status" value="1"/>
</dbReference>
<dbReference type="NCBIfam" id="TIGR00229">
    <property type="entry name" value="sensory_box"/>
    <property type="match status" value="2"/>
</dbReference>
<dbReference type="Pfam" id="PF00989">
    <property type="entry name" value="PAS"/>
    <property type="match status" value="1"/>
</dbReference>
<comment type="subcellular location">
    <subcellularLocation>
        <location evidence="2">Membrane</location>
    </subcellularLocation>
</comment>
<dbReference type="SUPFAM" id="SSF55785">
    <property type="entry name" value="PYP-like sensor domain (PAS domain)"/>
    <property type="match status" value="2"/>
</dbReference>
<keyword evidence="5" id="KW-0808">Transferase</keyword>
<evidence type="ECO:0000313" key="13">
    <source>
        <dbReference type="Proteomes" id="UP000266327"/>
    </source>
</evidence>
<dbReference type="InterPro" id="IPR001610">
    <property type="entry name" value="PAC"/>
</dbReference>
<evidence type="ECO:0000256" key="2">
    <source>
        <dbReference type="ARBA" id="ARBA00004370"/>
    </source>
</evidence>
<evidence type="ECO:0000256" key="3">
    <source>
        <dbReference type="ARBA" id="ARBA00012438"/>
    </source>
</evidence>
<feature type="domain" description="PAC" evidence="10">
    <location>
        <begin position="596"/>
        <end position="648"/>
    </location>
</feature>
<dbReference type="EC" id="2.7.13.3" evidence="3"/>
<dbReference type="Gene3D" id="1.20.5.1930">
    <property type="match status" value="1"/>
</dbReference>
<dbReference type="Gene3D" id="6.10.340.10">
    <property type="match status" value="1"/>
</dbReference>
<keyword evidence="8" id="KW-0472">Membrane</keyword>
<dbReference type="SMART" id="SM00086">
    <property type="entry name" value="PAC"/>
    <property type="match status" value="2"/>
</dbReference>
<dbReference type="CDD" id="cd00130">
    <property type="entry name" value="PAS"/>
    <property type="match status" value="2"/>
</dbReference>
<dbReference type="Pfam" id="PF02518">
    <property type="entry name" value="HATPase_c"/>
    <property type="match status" value="1"/>
</dbReference>
<evidence type="ECO:0000256" key="6">
    <source>
        <dbReference type="ARBA" id="ARBA00022777"/>
    </source>
</evidence>
<dbReference type="InterPro" id="IPR035965">
    <property type="entry name" value="PAS-like_dom_sf"/>
</dbReference>
<keyword evidence="8" id="KW-0812">Transmembrane</keyword>
<accession>A0A3A3GEL4</accession>
<keyword evidence="8" id="KW-1133">Transmembrane helix</keyword>
<dbReference type="Gene3D" id="3.30.450.20">
    <property type="entry name" value="PAS domain"/>
    <property type="match status" value="3"/>
</dbReference>
<dbReference type="InterPro" id="IPR003594">
    <property type="entry name" value="HATPase_dom"/>
</dbReference>
<dbReference type="CDD" id="cd16917">
    <property type="entry name" value="HATPase_UhpB-NarQ-NarX-like"/>
    <property type="match status" value="1"/>
</dbReference>
<evidence type="ECO:0000259" key="9">
    <source>
        <dbReference type="PROSITE" id="PS50109"/>
    </source>
</evidence>